<feature type="non-terminal residue" evidence="2">
    <location>
        <position position="1"/>
    </location>
</feature>
<reference evidence="2" key="1">
    <citation type="submission" date="2014-12" db="EMBL/GenBank/DDBJ databases">
        <title>Insight into the proteome of Arion vulgaris.</title>
        <authorList>
            <person name="Aradska J."/>
            <person name="Bulat T."/>
            <person name="Smidak R."/>
            <person name="Sarate P."/>
            <person name="Gangsoo J."/>
            <person name="Sialana F."/>
            <person name="Bilban M."/>
            <person name="Lubec G."/>
        </authorList>
    </citation>
    <scope>NUCLEOTIDE SEQUENCE</scope>
    <source>
        <tissue evidence="2">Skin</tissue>
    </source>
</reference>
<feature type="non-terminal residue" evidence="2">
    <location>
        <position position="73"/>
    </location>
</feature>
<sequence length="73" mass="8153">ISHKMYDGRNPDTGAYEDTSQPDSNPCKNELDDFIDCSKCSGNQDYCKSFAESLKCYMSTDTVVTKTTARVPQ</sequence>
<dbReference type="AlphaFoldDB" id="A0A0B6Y5V8"/>
<dbReference type="EMBL" id="HACG01004573">
    <property type="protein sequence ID" value="CEK51438.1"/>
    <property type="molecule type" value="Transcribed_RNA"/>
</dbReference>
<evidence type="ECO:0000256" key="1">
    <source>
        <dbReference type="SAM" id="MobiDB-lite"/>
    </source>
</evidence>
<gene>
    <name evidence="2" type="primary">ORF13411</name>
</gene>
<feature type="compositionally biased region" description="Basic and acidic residues" evidence="1">
    <location>
        <begin position="1"/>
        <end position="10"/>
    </location>
</feature>
<proteinExistence type="predicted"/>
<evidence type="ECO:0000313" key="2">
    <source>
        <dbReference type="EMBL" id="CEK51438.1"/>
    </source>
</evidence>
<accession>A0A0B6Y5V8</accession>
<protein>
    <submittedName>
        <fullName evidence="2">Uncharacterized protein</fullName>
    </submittedName>
</protein>
<name>A0A0B6Y5V8_9EUPU</name>
<feature type="region of interest" description="Disordered" evidence="1">
    <location>
        <begin position="1"/>
        <end position="25"/>
    </location>
</feature>
<organism evidence="2">
    <name type="scientific">Arion vulgaris</name>
    <dbReference type="NCBI Taxonomy" id="1028688"/>
    <lineage>
        <taxon>Eukaryota</taxon>
        <taxon>Metazoa</taxon>
        <taxon>Spiralia</taxon>
        <taxon>Lophotrochozoa</taxon>
        <taxon>Mollusca</taxon>
        <taxon>Gastropoda</taxon>
        <taxon>Heterobranchia</taxon>
        <taxon>Euthyneura</taxon>
        <taxon>Panpulmonata</taxon>
        <taxon>Eupulmonata</taxon>
        <taxon>Stylommatophora</taxon>
        <taxon>Helicina</taxon>
        <taxon>Arionoidea</taxon>
        <taxon>Arionidae</taxon>
        <taxon>Arion</taxon>
    </lineage>
</organism>